<dbReference type="Proteomes" id="UP000056502">
    <property type="component" value="Chromosome I"/>
</dbReference>
<accession>A0A0M4N6W1</accession>
<name>A0A0M4N6W1_LEPIR</name>
<sequence>MILKKFLWNNSLFGKSLAVVFIFYSSYRTLFSKFESTFLCL</sequence>
<organism evidence="2">
    <name type="scientific">Leptospira interrogans serovar Hardjo str. Norma</name>
    <dbReference type="NCBI Taxonomy" id="1279460"/>
    <lineage>
        <taxon>Bacteria</taxon>
        <taxon>Pseudomonadati</taxon>
        <taxon>Spirochaetota</taxon>
        <taxon>Spirochaetia</taxon>
        <taxon>Leptospirales</taxon>
        <taxon>Leptospiraceae</taxon>
        <taxon>Leptospira</taxon>
    </lineage>
</organism>
<proteinExistence type="predicted"/>
<dbReference type="PATRIC" id="fig|1279460.3.peg.3028"/>
<dbReference type="AlphaFoldDB" id="A0A0M4N6W1"/>
<dbReference type="EMBL" id="CP012603">
    <property type="protein sequence ID" value="ALE40157.1"/>
    <property type="molecule type" value="Genomic_DNA"/>
</dbReference>
<evidence type="ECO:0000313" key="2">
    <source>
        <dbReference type="EMBL" id="ALE40157.1"/>
    </source>
</evidence>
<evidence type="ECO:0000313" key="3">
    <source>
        <dbReference type="Proteomes" id="UP000056502"/>
    </source>
</evidence>
<keyword evidence="1" id="KW-1133">Transmembrane helix</keyword>
<reference evidence="2 3" key="1">
    <citation type="journal article" date="2015" name="Genome Announc.">
        <title>Whole-Genome Sequence of Leptospira interrogans Serovar Hardjo Subtype Hardjoprajitno Strain Norma, Isolated from Cattle in a Leptospirosis Outbreak in Brazil.</title>
        <authorList>
            <person name="Cosate M.R."/>
            <person name="Soares S.C."/>
            <person name="Mendes T.A."/>
            <person name="Raittz R.T."/>
            <person name="Moreira E.C."/>
            <person name="Leite R."/>
            <person name="Fernandes G.R."/>
            <person name="Haddad J.P."/>
            <person name="Ortega J.M."/>
        </authorList>
    </citation>
    <scope>NUCLEOTIDE SEQUENCE [LARGE SCALE GENOMIC DNA]</scope>
    <source>
        <strain evidence="2 3">Norma</strain>
    </source>
</reference>
<keyword evidence="1" id="KW-0472">Membrane</keyword>
<keyword evidence="1" id="KW-0812">Transmembrane</keyword>
<protein>
    <submittedName>
        <fullName evidence="2">Uncharacterized protein</fullName>
    </submittedName>
</protein>
<gene>
    <name evidence="2" type="ORF">G436_2992</name>
</gene>
<feature type="transmembrane region" description="Helical" evidence="1">
    <location>
        <begin position="6"/>
        <end position="24"/>
    </location>
</feature>
<evidence type="ECO:0000256" key="1">
    <source>
        <dbReference type="SAM" id="Phobius"/>
    </source>
</evidence>